<organism evidence="1 2">
    <name type="scientific">Ogataea philodendri</name>
    <dbReference type="NCBI Taxonomy" id="1378263"/>
    <lineage>
        <taxon>Eukaryota</taxon>
        <taxon>Fungi</taxon>
        <taxon>Dikarya</taxon>
        <taxon>Ascomycota</taxon>
        <taxon>Saccharomycotina</taxon>
        <taxon>Pichiomycetes</taxon>
        <taxon>Pichiales</taxon>
        <taxon>Pichiaceae</taxon>
        <taxon>Ogataea</taxon>
    </lineage>
</organism>
<keyword evidence="2" id="KW-1185">Reference proteome</keyword>
<evidence type="ECO:0000313" key="2">
    <source>
        <dbReference type="Proteomes" id="UP000769157"/>
    </source>
</evidence>
<evidence type="ECO:0000313" key="1">
    <source>
        <dbReference type="EMBL" id="KAH3666304.1"/>
    </source>
</evidence>
<protein>
    <submittedName>
        <fullName evidence="1">Uncharacterized protein</fullName>
    </submittedName>
</protein>
<dbReference type="Proteomes" id="UP000769157">
    <property type="component" value="Unassembled WGS sequence"/>
</dbReference>
<accession>A0A9P8T5H7</accession>
<dbReference type="RefSeq" id="XP_046061508.1">
    <property type="nucleotide sequence ID" value="XM_046205577.1"/>
</dbReference>
<dbReference type="AlphaFoldDB" id="A0A9P8T5H7"/>
<comment type="caution">
    <text evidence="1">The sequence shown here is derived from an EMBL/GenBank/DDBJ whole genome shotgun (WGS) entry which is preliminary data.</text>
</comment>
<gene>
    <name evidence="1" type="ORF">OGAPHI_004493</name>
</gene>
<sequence>MFSAEGHSSFDFLLGTSLFKNRVHFIHPRISHWSTVHLKDGRDPVRELDKVEASAVQLLNQQRDVNNLLDGCFIFRWKQTEKDVLQSLEHDNDRGVAGNGSLRIHDGVDLGFDRRPVFISLKLLPLSTLSVKVWSKLQLRLEQDVVSQLRVLQNLVKIDLVHRLEVHGRQKNLFRRLLVLQVINEQLALLTGWNPNIWQRARSKPLGDWQIVSKQRWRRDDRVRWGISADVEGERRFSVDAEPTSVDDGTCDEKVTFESLCGLVGVEGVFNMEASRLVGTTTDGLLFSTTSMASGTCSDGTTEEDSFANTSLKWGGCSNS</sequence>
<proteinExistence type="predicted"/>
<name>A0A9P8T5H7_9ASCO</name>
<dbReference type="GeneID" id="70236458"/>
<reference evidence="1" key="1">
    <citation type="journal article" date="2021" name="Open Biol.">
        <title>Shared evolutionary footprints suggest mitochondrial oxidative damage underlies multiple complex I losses in fungi.</title>
        <authorList>
            <person name="Schikora-Tamarit M.A."/>
            <person name="Marcet-Houben M."/>
            <person name="Nosek J."/>
            <person name="Gabaldon T."/>
        </authorList>
    </citation>
    <scope>NUCLEOTIDE SEQUENCE</scope>
    <source>
        <strain evidence="1">CBS6075</strain>
    </source>
</reference>
<reference evidence="1" key="2">
    <citation type="submission" date="2021-01" db="EMBL/GenBank/DDBJ databases">
        <authorList>
            <person name="Schikora-Tamarit M.A."/>
        </authorList>
    </citation>
    <scope>NUCLEOTIDE SEQUENCE</scope>
    <source>
        <strain evidence="1">CBS6075</strain>
    </source>
</reference>
<dbReference type="EMBL" id="JAEUBE010000295">
    <property type="protein sequence ID" value="KAH3666304.1"/>
    <property type="molecule type" value="Genomic_DNA"/>
</dbReference>